<dbReference type="SFLD" id="SFLDS00029">
    <property type="entry name" value="Radical_SAM"/>
    <property type="match status" value="1"/>
</dbReference>
<dbReference type="NCBIfam" id="TIGR04085">
    <property type="entry name" value="rSAM_more_4Fe4S"/>
    <property type="match status" value="1"/>
</dbReference>
<reference evidence="8" key="1">
    <citation type="submission" date="2023-06" db="EMBL/GenBank/DDBJ databases">
        <title>Genomic Diversity of Vibrio spp. and Metagenomic Analysis of Pathogens in Florida Gulf Coastal Waters Following Hurricane Ian.</title>
        <authorList>
            <person name="Brumfield K.D."/>
        </authorList>
    </citation>
    <scope>NUCLEOTIDE SEQUENCE</scope>
    <source>
        <strain evidence="8">WBS2B-138</strain>
    </source>
</reference>
<evidence type="ECO:0000313" key="8">
    <source>
        <dbReference type="EMBL" id="MDS1820916.1"/>
    </source>
</evidence>
<dbReference type="AlphaFoldDB" id="A0AAW8PXG3"/>
<dbReference type="Proteomes" id="UP001253193">
    <property type="component" value="Unassembled WGS sequence"/>
</dbReference>
<keyword evidence="4" id="KW-0408">Iron</keyword>
<dbReference type="GO" id="GO:0046872">
    <property type="term" value="F:metal ion binding"/>
    <property type="evidence" value="ECO:0007669"/>
    <property type="project" value="UniProtKB-KW"/>
</dbReference>
<sequence length="398" mass="45471">MLINMFDASTGMVKEFTPNEAPVRRISVVLAKPTKACNADCSYCFAKPYDRDRWTIGRFKAYFDKVEPYLQEPVQWIWHGGEPMLMGVDFYREAESYARKSGLDIKFSMQSNLTMFSEDKWLTYIKEDINRRISTSYDIDEVSRTIGGDADKYNQRFFGALNSLMENQISPFVIGVFDDNNINLAFSMYELSKKYEERFGVGLDFRINPKVVKEGVGFSQAFQLDPVVYGNMLVELLDKWLDDPDANFAITPIDAFIRFYFNSGQNTTCPWTNKCAGTFLNIEPNGDVYNCDDIVHYTGFDFKYGNLDDDSMESILASDPLKELTLRMHQIDPECAQCEFYYACRGGCGALSQLNKKVGNGRYPYCATNKILFGRIKQLDELGRSEDLIKKAGTALNL</sequence>
<dbReference type="InterPro" id="IPR023885">
    <property type="entry name" value="4Fe4S-binding_SPASM_dom"/>
</dbReference>
<evidence type="ECO:0000256" key="2">
    <source>
        <dbReference type="ARBA" id="ARBA00022691"/>
    </source>
</evidence>
<keyword evidence="5" id="KW-0411">Iron-sulfur</keyword>
<protein>
    <submittedName>
        <fullName evidence="8">Radical SAM protein</fullName>
    </submittedName>
</protein>
<evidence type="ECO:0000259" key="7">
    <source>
        <dbReference type="Pfam" id="PF13186"/>
    </source>
</evidence>
<dbReference type="PANTHER" id="PTHR43273:SF3">
    <property type="entry name" value="ANAEROBIC SULFATASE-MATURATING ENZYME HOMOLOG ASLB-RELATED"/>
    <property type="match status" value="1"/>
</dbReference>
<evidence type="ECO:0000313" key="9">
    <source>
        <dbReference type="Proteomes" id="UP001253193"/>
    </source>
</evidence>
<dbReference type="Pfam" id="PF13186">
    <property type="entry name" value="SPASM"/>
    <property type="match status" value="1"/>
</dbReference>
<comment type="caution">
    <text evidence="8">The sequence shown here is derived from an EMBL/GenBank/DDBJ whole genome shotgun (WGS) entry which is preliminary data.</text>
</comment>
<dbReference type="InterPro" id="IPR013785">
    <property type="entry name" value="Aldolase_TIM"/>
</dbReference>
<dbReference type="RefSeq" id="WP_311019699.1">
    <property type="nucleotide sequence ID" value="NZ_JAUHGG010000003.1"/>
</dbReference>
<organism evidence="8 9">
    <name type="scientific">Vibrio parahaemolyticus</name>
    <dbReference type="NCBI Taxonomy" id="670"/>
    <lineage>
        <taxon>Bacteria</taxon>
        <taxon>Pseudomonadati</taxon>
        <taxon>Pseudomonadota</taxon>
        <taxon>Gammaproteobacteria</taxon>
        <taxon>Vibrionales</taxon>
        <taxon>Vibrionaceae</taxon>
        <taxon>Vibrio</taxon>
    </lineage>
</organism>
<evidence type="ECO:0000256" key="1">
    <source>
        <dbReference type="ARBA" id="ARBA00001966"/>
    </source>
</evidence>
<dbReference type="InterPro" id="IPR007197">
    <property type="entry name" value="rSAM"/>
</dbReference>
<feature type="domain" description="4Fe4S-binding SPASM" evidence="7">
    <location>
        <begin position="277"/>
        <end position="339"/>
    </location>
</feature>
<keyword evidence="2" id="KW-0949">S-adenosyl-L-methionine</keyword>
<evidence type="ECO:0000256" key="6">
    <source>
        <dbReference type="ARBA" id="ARBA00023601"/>
    </source>
</evidence>
<keyword evidence="3" id="KW-0479">Metal-binding</keyword>
<evidence type="ECO:0000256" key="5">
    <source>
        <dbReference type="ARBA" id="ARBA00023014"/>
    </source>
</evidence>
<gene>
    <name evidence="8" type="ORF">QX249_09630</name>
</gene>
<dbReference type="GO" id="GO:0016491">
    <property type="term" value="F:oxidoreductase activity"/>
    <property type="evidence" value="ECO:0007669"/>
    <property type="project" value="InterPro"/>
</dbReference>
<dbReference type="Gene3D" id="3.20.20.70">
    <property type="entry name" value="Aldolase class I"/>
    <property type="match status" value="1"/>
</dbReference>
<dbReference type="SUPFAM" id="SSF102114">
    <property type="entry name" value="Radical SAM enzymes"/>
    <property type="match status" value="1"/>
</dbReference>
<dbReference type="PANTHER" id="PTHR43273">
    <property type="entry name" value="ANAEROBIC SULFATASE-MATURATING ENZYME HOMOLOG ASLB-RELATED"/>
    <property type="match status" value="1"/>
</dbReference>
<evidence type="ECO:0000256" key="4">
    <source>
        <dbReference type="ARBA" id="ARBA00023004"/>
    </source>
</evidence>
<proteinExistence type="inferred from homology"/>
<accession>A0AAW8PXG3</accession>
<comment type="cofactor">
    <cofactor evidence="1">
        <name>[4Fe-4S] cluster</name>
        <dbReference type="ChEBI" id="CHEBI:49883"/>
    </cofactor>
</comment>
<dbReference type="InterPro" id="IPR023867">
    <property type="entry name" value="Sulphatase_maturase_rSAM"/>
</dbReference>
<name>A0AAW8PXG3_VIBPH</name>
<dbReference type="SFLD" id="SFLDG01067">
    <property type="entry name" value="SPASM/twitch_domain_containing"/>
    <property type="match status" value="1"/>
</dbReference>
<evidence type="ECO:0000256" key="3">
    <source>
        <dbReference type="ARBA" id="ARBA00022723"/>
    </source>
</evidence>
<dbReference type="GO" id="GO:0051536">
    <property type="term" value="F:iron-sulfur cluster binding"/>
    <property type="evidence" value="ECO:0007669"/>
    <property type="project" value="UniProtKB-KW"/>
</dbReference>
<dbReference type="InterPro" id="IPR058240">
    <property type="entry name" value="rSAM_sf"/>
</dbReference>
<dbReference type="EMBL" id="JAUHGG010000003">
    <property type="protein sequence ID" value="MDS1820916.1"/>
    <property type="molecule type" value="Genomic_DNA"/>
</dbReference>
<comment type="similarity">
    <text evidence="6">Belongs to the radical SAM superfamily. Anaerobic sulfatase-maturating enzyme family.</text>
</comment>
<dbReference type="CDD" id="cd01335">
    <property type="entry name" value="Radical_SAM"/>
    <property type="match status" value="1"/>
</dbReference>